<dbReference type="EMBL" id="MVGC01000096">
    <property type="protein sequence ID" value="RJE24050.1"/>
    <property type="molecule type" value="Genomic_DNA"/>
</dbReference>
<protein>
    <submittedName>
        <fullName evidence="2">Uncharacterized protein</fullName>
    </submittedName>
</protein>
<gene>
    <name evidence="2" type="ORF">PHISCL_03644</name>
</gene>
<evidence type="ECO:0000256" key="1">
    <source>
        <dbReference type="SAM" id="MobiDB-lite"/>
    </source>
</evidence>
<feature type="region of interest" description="Disordered" evidence="1">
    <location>
        <begin position="14"/>
        <end position="91"/>
    </location>
</feature>
<name>A0A3A2ZN74_9EURO</name>
<feature type="compositionally biased region" description="Polar residues" evidence="1">
    <location>
        <begin position="14"/>
        <end position="23"/>
    </location>
</feature>
<dbReference type="Proteomes" id="UP000266188">
    <property type="component" value="Unassembled WGS sequence"/>
</dbReference>
<dbReference type="OrthoDB" id="5223508at2759"/>
<sequence length="287" mass="33379">MSLLRSCRTASMQVRGFTSSSRRQVGPESPNFIDVPQTLQPYHPRKQTVKGTLPVPRELFPARRKDKPSKEYLEAATTEPSKQTPIDPNDPHAEVIEQKRKMAEMRRQNLRQGLGELYNRKLKTEAIMTQRSKEKRARRDLIINQPERDDERLTRPSVPQDMMPKWTPVLPDPDRQKRLSKASKRRQKKEAQKENQKRDSLHTLYMNAREFIVNEEQLAAEIDRVFPEGENPAWRSDQQQGENVWNLGAPPGLQSLVYEPKKNETARWDLIQERVKKLGEEVTGGKI</sequence>
<evidence type="ECO:0000313" key="3">
    <source>
        <dbReference type="Proteomes" id="UP000266188"/>
    </source>
</evidence>
<reference evidence="3" key="1">
    <citation type="submission" date="2017-02" db="EMBL/GenBank/DDBJ databases">
        <authorList>
            <person name="Tafer H."/>
            <person name="Lopandic K."/>
        </authorList>
    </citation>
    <scope>NUCLEOTIDE SEQUENCE [LARGE SCALE GENOMIC DNA]</scope>
    <source>
        <strain evidence="3">CBS 366.77</strain>
    </source>
</reference>
<dbReference type="AlphaFoldDB" id="A0A3A2ZN74"/>
<comment type="caution">
    <text evidence="2">The sequence shown here is derived from an EMBL/GenBank/DDBJ whole genome shotgun (WGS) entry which is preliminary data.</text>
</comment>
<keyword evidence="3" id="KW-1185">Reference proteome</keyword>
<accession>A0A3A2ZN74</accession>
<feature type="compositionally biased region" description="Basic residues" evidence="1">
    <location>
        <begin position="178"/>
        <end position="188"/>
    </location>
</feature>
<dbReference type="Pfam" id="PF26163">
    <property type="entry name" value="mS26"/>
    <property type="match status" value="1"/>
</dbReference>
<feature type="compositionally biased region" description="Basic and acidic residues" evidence="1">
    <location>
        <begin position="189"/>
        <end position="201"/>
    </location>
</feature>
<feature type="region of interest" description="Disordered" evidence="1">
    <location>
        <begin position="127"/>
        <end position="202"/>
    </location>
</feature>
<evidence type="ECO:0000313" key="2">
    <source>
        <dbReference type="EMBL" id="RJE24050.1"/>
    </source>
</evidence>
<feature type="compositionally biased region" description="Basic and acidic residues" evidence="1">
    <location>
        <begin position="60"/>
        <end position="73"/>
    </location>
</feature>
<dbReference type="CDD" id="cd23703">
    <property type="entry name" value="mS26_PET12"/>
    <property type="match status" value="1"/>
</dbReference>
<organism evidence="2 3">
    <name type="scientific">Aspergillus sclerotialis</name>
    <dbReference type="NCBI Taxonomy" id="2070753"/>
    <lineage>
        <taxon>Eukaryota</taxon>
        <taxon>Fungi</taxon>
        <taxon>Dikarya</taxon>
        <taxon>Ascomycota</taxon>
        <taxon>Pezizomycotina</taxon>
        <taxon>Eurotiomycetes</taxon>
        <taxon>Eurotiomycetidae</taxon>
        <taxon>Eurotiales</taxon>
        <taxon>Aspergillaceae</taxon>
        <taxon>Aspergillus</taxon>
        <taxon>Aspergillus subgen. Polypaecilum</taxon>
    </lineage>
</organism>
<dbReference type="InterPro" id="IPR058940">
    <property type="entry name" value="mS26_fungi"/>
</dbReference>
<feature type="compositionally biased region" description="Basic and acidic residues" evidence="1">
    <location>
        <begin position="137"/>
        <end position="154"/>
    </location>
</feature>
<proteinExistence type="predicted"/>
<dbReference type="STRING" id="2070753.A0A3A2ZN74"/>